<reference evidence="3" key="1">
    <citation type="journal article" date="2008" name="PLoS ONE">
        <title>Survival in nuclear waste, extreme resistance, and potential applications gleaned from the genome sequence of Kineococcus radiotolerans SRS30216.</title>
        <authorList>
            <person name="Bagwell C.E."/>
            <person name="Bhat S."/>
            <person name="Hawkins G.M."/>
            <person name="Smith B.W."/>
            <person name="Biswas T."/>
            <person name="Hoover T.R."/>
            <person name="Saunders E."/>
            <person name="Han C.S."/>
            <person name="Tsodikov O.V."/>
            <person name="Shimkets L.J."/>
        </authorList>
    </citation>
    <scope>NUCLEOTIDE SEQUENCE [LARGE SCALE GENOMIC DNA]</scope>
    <source>
        <strain evidence="3">ATCC BAA-149 / DSM 14245 / SRS30216</strain>
    </source>
</reference>
<name>A6W9M3_KINRD</name>
<dbReference type="KEGG" id="kra:Krad_2027"/>
<dbReference type="Gene3D" id="3.40.430.10">
    <property type="entry name" value="Dihydrofolate Reductase, subunit A"/>
    <property type="match status" value="1"/>
</dbReference>
<dbReference type="SUPFAM" id="SSF53597">
    <property type="entry name" value="Dihydrofolate reductase-like"/>
    <property type="match status" value="1"/>
</dbReference>
<gene>
    <name evidence="2" type="ordered locus">Krad_2027</name>
</gene>
<sequence>MGRIHILTFTTLDLVGQAPGGPQEDPVGFDFGGWQAPLLDDVCGQQVAEAYRGTDALLLGRRTYEIFAAHWPHRGGGRDDDIASLFNRVPKYVVSRGRPDLSWAGSVHLRTDGGASSGGGVSSNGRAGLAAAVAGLRDRHEDVKVVGSLNLVQTLLREGSFDRLDLWVHPLVLGTGKKVFEGGTVPATLELLQPPVASPRGVVHLRYARGGGVPGTGDMTS</sequence>
<dbReference type="GO" id="GO:0008703">
    <property type="term" value="F:5-amino-6-(5-phosphoribosylamino)uracil reductase activity"/>
    <property type="evidence" value="ECO:0007669"/>
    <property type="project" value="InterPro"/>
</dbReference>
<dbReference type="InterPro" id="IPR002734">
    <property type="entry name" value="RibDG_C"/>
</dbReference>
<dbReference type="Proteomes" id="UP000001116">
    <property type="component" value="Chromosome"/>
</dbReference>
<dbReference type="GO" id="GO:0009231">
    <property type="term" value="P:riboflavin biosynthetic process"/>
    <property type="evidence" value="ECO:0007669"/>
    <property type="project" value="InterPro"/>
</dbReference>
<evidence type="ECO:0000313" key="3">
    <source>
        <dbReference type="Proteomes" id="UP000001116"/>
    </source>
</evidence>
<feature type="domain" description="Bacterial bifunctional deaminase-reductase C-terminal" evidence="1">
    <location>
        <begin position="9"/>
        <end position="191"/>
    </location>
</feature>
<proteinExistence type="predicted"/>
<accession>A6W9M3</accession>
<evidence type="ECO:0000313" key="2">
    <source>
        <dbReference type="EMBL" id="ABS03512.1"/>
    </source>
</evidence>
<dbReference type="Pfam" id="PF01872">
    <property type="entry name" value="RibD_C"/>
    <property type="match status" value="1"/>
</dbReference>
<dbReference type="RefSeq" id="WP_011981349.1">
    <property type="nucleotide sequence ID" value="NC_009664.2"/>
</dbReference>
<protein>
    <submittedName>
        <fullName evidence="2">Bifunctional deaminase-reductase domain protein</fullName>
    </submittedName>
</protein>
<dbReference type="OrthoDB" id="7342392at2"/>
<dbReference type="eggNOG" id="COG0262">
    <property type="taxonomic scope" value="Bacteria"/>
</dbReference>
<dbReference type="AlphaFoldDB" id="A6W9M3"/>
<dbReference type="EMBL" id="CP000750">
    <property type="protein sequence ID" value="ABS03512.1"/>
    <property type="molecule type" value="Genomic_DNA"/>
</dbReference>
<dbReference type="InterPro" id="IPR024072">
    <property type="entry name" value="DHFR-like_dom_sf"/>
</dbReference>
<dbReference type="HOGENOM" id="CLU_043966_1_0_11"/>
<dbReference type="STRING" id="266940.Krad_2027"/>
<organism evidence="2 3">
    <name type="scientific">Kineococcus radiotolerans (strain ATCC BAA-149 / DSM 14245 / SRS30216)</name>
    <dbReference type="NCBI Taxonomy" id="266940"/>
    <lineage>
        <taxon>Bacteria</taxon>
        <taxon>Bacillati</taxon>
        <taxon>Actinomycetota</taxon>
        <taxon>Actinomycetes</taxon>
        <taxon>Kineosporiales</taxon>
        <taxon>Kineosporiaceae</taxon>
        <taxon>Kineococcus</taxon>
    </lineage>
</organism>
<evidence type="ECO:0000259" key="1">
    <source>
        <dbReference type="Pfam" id="PF01872"/>
    </source>
</evidence>
<keyword evidence="3" id="KW-1185">Reference proteome</keyword>